<sequence>MKHTPCDSITSFFFYGNNFSVIFILNPHQLQVFETKT</sequence>
<evidence type="ECO:0000313" key="4">
    <source>
        <dbReference type="EMBL" id="TXN14627.1"/>
    </source>
</evidence>
<evidence type="ECO:0000313" key="3">
    <source>
        <dbReference type="EMBL" id="QHH08009.1"/>
    </source>
</evidence>
<proteinExistence type="predicted"/>
<accession>A0A227FJU7</accession>
<dbReference type="Proteomes" id="UP000321504">
    <property type="component" value="Unassembled WGS sequence"/>
</dbReference>
<dbReference type="Proteomes" id="UP000214596">
    <property type="component" value="Unassembled WGS sequence"/>
</dbReference>
<dbReference type="AlphaFoldDB" id="A0A227FJU7"/>
<dbReference type="EMBL" id="CP034298">
    <property type="protein sequence ID" value="QHH08009.1"/>
    <property type="molecule type" value="Genomic_DNA"/>
</dbReference>
<name>A0A227FJU7_VIBPH</name>
<evidence type="ECO:0000313" key="5">
    <source>
        <dbReference type="Proteomes" id="UP000214596"/>
    </source>
</evidence>
<evidence type="ECO:0000313" key="2">
    <source>
        <dbReference type="EMBL" id="OXE34605.1"/>
    </source>
</evidence>
<reference evidence="2 5" key="1">
    <citation type="journal article" date="2017" name="Appl. Environ. Microbiol.">
        <title>Parallel evolution of two clades of a major Atlantic endemic Vibrio parahaemolyticus pathogen lineage by independent acquisition of related pathogenicity islands.</title>
        <authorList>
            <person name="Xu F."/>
            <person name="Gonzalez-Escalona N."/>
            <person name="Drees K.P."/>
            <person name="Sebra R.P."/>
            <person name="Cooper V.S."/>
            <person name="Jones S.H."/>
            <person name="Whistler C.A."/>
        </authorList>
    </citation>
    <scope>NUCLEOTIDE SEQUENCE [LARGE SCALE GENOMIC DNA]</scope>
    <source>
        <strain evidence="2 5">MAVP-3</strain>
    </source>
</reference>
<gene>
    <name evidence="2" type="ORF">CA163_01470</name>
    <name evidence="3" type="ORF">EHC69_00870</name>
    <name evidence="4" type="ORF">FVP01_19540</name>
    <name evidence="1" type="ORF">I7278_13355</name>
</gene>
<evidence type="ECO:0000313" key="1">
    <source>
        <dbReference type="EMBL" id="HAS6677800.1"/>
    </source>
</evidence>
<protein>
    <submittedName>
        <fullName evidence="2">Uncharacterized protein</fullName>
    </submittedName>
</protein>
<evidence type="ECO:0000313" key="7">
    <source>
        <dbReference type="Proteomes" id="UP000464718"/>
    </source>
</evidence>
<dbReference type="Proteomes" id="UP000464718">
    <property type="component" value="Chromosome i"/>
</dbReference>
<dbReference type="Proteomes" id="UP000856022">
    <property type="component" value="Unassembled WGS sequence"/>
</dbReference>
<evidence type="ECO:0000313" key="6">
    <source>
        <dbReference type="Proteomes" id="UP000321504"/>
    </source>
</evidence>
<dbReference type="EMBL" id="VRMQ01000005">
    <property type="protein sequence ID" value="TXN14627.1"/>
    <property type="molecule type" value="Genomic_DNA"/>
</dbReference>
<reference evidence="4 6" key="4">
    <citation type="submission" date="2019-08" db="EMBL/GenBank/DDBJ databases">
        <title>Emerging of two pre-pandemic pathogenic O4:KUT lineages of Vibrio parahaemolyticus in coastal eastern China.</title>
        <authorList>
            <person name="Yu H."/>
        </authorList>
    </citation>
    <scope>NUCLEOTIDE SEQUENCE [LARGE SCALE GENOMIC DNA]</scope>
    <source>
        <strain evidence="4 6">HZ17-383</strain>
    </source>
</reference>
<dbReference type="EMBL" id="DACQKT010000005">
    <property type="protein sequence ID" value="HAS6677800.1"/>
    <property type="molecule type" value="Genomic_DNA"/>
</dbReference>
<reference evidence="1" key="5">
    <citation type="submission" date="2019-12" db="EMBL/GenBank/DDBJ databases">
        <authorList>
            <consortium name="NCBI Pathogen Detection Project"/>
        </authorList>
    </citation>
    <scope>NUCLEOTIDE SEQUENCE</scope>
    <source>
        <strain evidence="1">1930</strain>
    </source>
</reference>
<dbReference type="EMBL" id="NIXT01000033">
    <property type="protein sequence ID" value="OXE34605.1"/>
    <property type="molecule type" value="Genomic_DNA"/>
</dbReference>
<organism evidence="2 5">
    <name type="scientific">Vibrio parahaemolyticus</name>
    <dbReference type="NCBI Taxonomy" id="670"/>
    <lineage>
        <taxon>Bacteria</taxon>
        <taxon>Pseudomonadati</taxon>
        <taxon>Pseudomonadota</taxon>
        <taxon>Gammaproteobacteria</taxon>
        <taxon>Vibrionales</taxon>
        <taxon>Vibrionaceae</taxon>
        <taxon>Vibrio</taxon>
    </lineage>
</organism>
<reference evidence="1" key="2">
    <citation type="journal article" date="2018" name="Genome Biol.">
        <title>SKESA: strategic k-mer extension for scrupulous assemblies.</title>
        <authorList>
            <person name="Souvorov A."/>
            <person name="Agarwala R."/>
            <person name="Lipman D.J."/>
        </authorList>
    </citation>
    <scope>NUCLEOTIDE SEQUENCE</scope>
    <source>
        <strain evidence="1">1930</strain>
    </source>
</reference>
<reference evidence="3 7" key="3">
    <citation type="submission" date="2018-12" db="EMBL/GenBank/DDBJ databases">
        <title>Genomic insights into the evolutionary origins and pathogenicity of five Vibrio parahaemolyticus strains isolated from the shrimp with acute hepatopancreatic necrosis disease (AHPND).</title>
        <authorList>
            <person name="Yang Q."/>
            <person name="Dong X."/>
            <person name="Xie G."/>
            <person name="Fu S."/>
            <person name="Zou P."/>
            <person name="Sun J."/>
            <person name="Wang Y."/>
            <person name="Huang J."/>
        </authorList>
    </citation>
    <scope>NUCLEOTIDE SEQUENCE [LARGE SCALE GENOMIC DNA]</scope>
    <source>
        <strain evidence="3 7">20160303005-1</strain>
    </source>
</reference>
<dbReference type="OrthoDB" id="5880587at2"/>